<reference evidence="2" key="1">
    <citation type="submission" date="2022-11" db="UniProtKB">
        <authorList>
            <consortium name="WormBaseParasite"/>
        </authorList>
    </citation>
    <scope>IDENTIFICATION</scope>
</reference>
<dbReference type="Proteomes" id="UP000887580">
    <property type="component" value="Unplaced"/>
</dbReference>
<protein>
    <submittedName>
        <fullName evidence="2">LRAT domain-containing protein</fullName>
    </submittedName>
</protein>
<proteinExistence type="predicted"/>
<evidence type="ECO:0000313" key="1">
    <source>
        <dbReference type="Proteomes" id="UP000887580"/>
    </source>
</evidence>
<evidence type="ECO:0000313" key="2">
    <source>
        <dbReference type="WBParaSite" id="PS1159_v2.g22218.t1"/>
    </source>
</evidence>
<accession>A0AC35FY98</accession>
<sequence length="156" mass="18295">MVRQSDWLNYHDLVAIVEEGDLIECDSGLFCHWAVYVGRQGTRHLVVHRVGQFSTDENNTGIRVSEFRDLFNNRKCRIYNYMDGRATVNNPQETVDRAMSRVHDKEYNLVFGNCEHFATWCRYSQENSDQVFVLKNIMKCIQGGSRNFPVFFWVAN</sequence>
<dbReference type="WBParaSite" id="PS1159_v2.g22218.t1">
    <property type="protein sequence ID" value="PS1159_v2.g22218.t1"/>
    <property type="gene ID" value="PS1159_v2.g22218"/>
</dbReference>
<organism evidence="1 2">
    <name type="scientific">Panagrolaimus sp. PS1159</name>
    <dbReference type="NCBI Taxonomy" id="55785"/>
    <lineage>
        <taxon>Eukaryota</taxon>
        <taxon>Metazoa</taxon>
        <taxon>Ecdysozoa</taxon>
        <taxon>Nematoda</taxon>
        <taxon>Chromadorea</taxon>
        <taxon>Rhabditida</taxon>
        <taxon>Tylenchina</taxon>
        <taxon>Panagrolaimomorpha</taxon>
        <taxon>Panagrolaimoidea</taxon>
        <taxon>Panagrolaimidae</taxon>
        <taxon>Panagrolaimus</taxon>
    </lineage>
</organism>
<name>A0AC35FY98_9BILA</name>